<dbReference type="InterPro" id="IPR001242">
    <property type="entry name" value="Condensation_dom"/>
</dbReference>
<dbReference type="GO" id="GO:0044550">
    <property type="term" value="P:secondary metabolite biosynthetic process"/>
    <property type="evidence" value="ECO:0007669"/>
    <property type="project" value="TreeGrafter"/>
</dbReference>
<dbReference type="SUPFAM" id="SSF52777">
    <property type="entry name" value="CoA-dependent acyltransferases"/>
    <property type="match status" value="1"/>
</dbReference>
<dbReference type="GO" id="GO:0043041">
    <property type="term" value="P:amino acid activation for nonribosomal peptide biosynthetic process"/>
    <property type="evidence" value="ECO:0007669"/>
    <property type="project" value="TreeGrafter"/>
</dbReference>
<feature type="non-terminal residue" evidence="3">
    <location>
        <position position="681"/>
    </location>
</feature>
<dbReference type="AlphaFoldDB" id="A0A2B8BL18"/>
<accession>A0A2B8BL18</accession>
<feature type="domain" description="AMP-dependent synthetase/ligase" evidence="1">
    <location>
        <begin position="320"/>
        <end position="659"/>
    </location>
</feature>
<dbReference type="GO" id="GO:0005829">
    <property type="term" value="C:cytosol"/>
    <property type="evidence" value="ECO:0007669"/>
    <property type="project" value="TreeGrafter"/>
</dbReference>
<sequence length="681" mass="73040">QLLGEVLQRYAGVVPAADGGRFRDHVAWLQGRDTTASEAFWRNRTAQLEQPTRIVSLLPSAPRAEPMPELDGQGEHRCVFTVEETRRLTDLARRCDVTLNTLMQAAWAVLLRQHGGQDTVAFGTTVSGRPADLPGVEQRLGLFINTLPVILTPHPAMPVADWLRTVQSRNLDLREHEHTPLADIQHWSGQTASGDAGGALFDSLLVFESYPVAEALRRGSPGGLRFSPVIGYERTSYPLTIAIMPGDRLELHHRYDRAHLTGTAVAHLAGHLRRLLLTMAEAPNRPLGAFSVLDEADRDRIFGAWNQAEPMDATPLPRLFEVQAARSPDATAVIAGTRSVSYGDLNRQANRLAHRLRALGVGPGVPVALMLERTEVLPTGLLAILKAGGAYVPLDPDYPADRVAYMLADSQAALVVTQRSLLPRLPAGGGLRVLALDDPALGLENGPADDPLPVNRAEDAAYVIYTSGSTGRPKGVVIEHRNASALIDWALRLYRPEQLQGVLASTSVCFDLSVWEFFVTLSAGGHVVMADNALALPDLPARDRVCLINTVPSAIAGLLRSGGIPAGVRTVNLAGEPLAQSLVDDLYAAGIADVYDLYGPSEDTTYSTVTRREAGGRANIGRPIDGTCGYVLDGDLNPVPLGVVGELYLGGAGLARGYLNRPGLTAERFVADPFSTGGGRL</sequence>
<dbReference type="InterPro" id="IPR020845">
    <property type="entry name" value="AMP-binding_CS"/>
</dbReference>
<dbReference type="InterPro" id="IPR020459">
    <property type="entry name" value="AMP-binding"/>
</dbReference>
<evidence type="ECO:0000313" key="4">
    <source>
        <dbReference type="Proteomes" id="UP000225379"/>
    </source>
</evidence>
<dbReference type="RefSeq" id="WP_143272912.1">
    <property type="nucleotide sequence ID" value="NZ_PDKW01000026.1"/>
</dbReference>
<name>A0A2B8BL18_9PROT</name>
<dbReference type="Proteomes" id="UP000225379">
    <property type="component" value="Unassembled WGS sequence"/>
</dbReference>
<organism evidence="3 4">
    <name type="scientific">Azospirillum palustre</name>
    <dbReference type="NCBI Taxonomy" id="2044885"/>
    <lineage>
        <taxon>Bacteria</taxon>
        <taxon>Pseudomonadati</taxon>
        <taxon>Pseudomonadota</taxon>
        <taxon>Alphaproteobacteria</taxon>
        <taxon>Rhodospirillales</taxon>
        <taxon>Azospirillaceae</taxon>
        <taxon>Azospirillum</taxon>
    </lineage>
</organism>
<dbReference type="InterPro" id="IPR000873">
    <property type="entry name" value="AMP-dep_synth/lig_dom"/>
</dbReference>
<keyword evidence="4" id="KW-1185">Reference proteome</keyword>
<dbReference type="PANTHER" id="PTHR45527">
    <property type="entry name" value="NONRIBOSOMAL PEPTIDE SYNTHETASE"/>
    <property type="match status" value="1"/>
</dbReference>
<evidence type="ECO:0000259" key="2">
    <source>
        <dbReference type="Pfam" id="PF00668"/>
    </source>
</evidence>
<dbReference type="Pfam" id="PF00668">
    <property type="entry name" value="Condensation"/>
    <property type="match status" value="1"/>
</dbReference>
<proteinExistence type="predicted"/>
<evidence type="ECO:0000313" key="3">
    <source>
        <dbReference type="EMBL" id="PGH59486.1"/>
    </source>
</evidence>
<comment type="caution">
    <text evidence="3">The sequence shown here is derived from an EMBL/GenBank/DDBJ whole genome shotgun (WGS) entry which is preliminary data.</text>
</comment>
<dbReference type="PRINTS" id="PR00154">
    <property type="entry name" value="AMPBINDING"/>
</dbReference>
<dbReference type="InterPro" id="IPR023213">
    <property type="entry name" value="CAT-like_dom_sf"/>
</dbReference>
<dbReference type="Gene3D" id="2.30.38.10">
    <property type="entry name" value="Luciferase, Domain 3"/>
    <property type="match status" value="1"/>
</dbReference>
<dbReference type="GO" id="GO:0003824">
    <property type="term" value="F:catalytic activity"/>
    <property type="evidence" value="ECO:0007669"/>
    <property type="project" value="InterPro"/>
</dbReference>
<dbReference type="FunFam" id="3.40.50.980:FF:000001">
    <property type="entry name" value="Non-ribosomal peptide synthetase"/>
    <property type="match status" value="1"/>
</dbReference>
<feature type="domain" description="Condensation" evidence="2">
    <location>
        <begin position="21"/>
        <end position="300"/>
    </location>
</feature>
<dbReference type="EMBL" id="PDKW01000026">
    <property type="protein sequence ID" value="PGH59486.1"/>
    <property type="molecule type" value="Genomic_DNA"/>
</dbReference>
<feature type="non-terminal residue" evidence="3">
    <location>
        <position position="1"/>
    </location>
</feature>
<dbReference type="GO" id="GO:0031177">
    <property type="term" value="F:phosphopantetheine binding"/>
    <property type="evidence" value="ECO:0007669"/>
    <property type="project" value="TreeGrafter"/>
</dbReference>
<protein>
    <submittedName>
        <fullName evidence="3">Non-ribosomal peptide synthetase</fullName>
    </submittedName>
</protein>
<evidence type="ECO:0000259" key="1">
    <source>
        <dbReference type="Pfam" id="PF00501"/>
    </source>
</evidence>
<dbReference type="Pfam" id="PF00501">
    <property type="entry name" value="AMP-binding"/>
    <property type="match status" value="1"/>
</dbReference>
<dbReference type="PROSITE" id="PS00455">
    <property type="entry name" value="AMP_BINDING"/>
    <property type="match status" value="1"/>
</dbReference>
<reference evidence="4" key="1">
    <citation type="submission" date="2017-10" db="EMBL/GenBank/DDBJ databases">
        <authorList>
            <person name="Kravchenko I.K."/>
            <person name="Grouzdev D.S."/>
        </authorList>
    </citation>
    <scope>NUCLEOTIDE SEQUENCE [LARGE SCALE GENOMIC DNA]</scope>
    <source>
        <strain evidence="4">B2</strain>
    </source>
</reference>
<dbReference type="OrthoDB" id="9770470at2"/>
<dbReference type="Gene3D" id="3.30.559.10">
    <property type="entry name" value="Chloramphenicol acetyltransferase-like domain"/>
    <property type="match status" value="1"/>
</dbReference>
<dbReference type="PANTHER" id="PTHR45527:SF1">
    <property type="entry name" value="FATTY ACID SYNTHASE"/>
    <property type="match status" value="1"/>
</dbReference>
<dbReference type="Gene3D" id="3.40.50.980">
    <property type="match status" value="2"/>
</dbReference>
<gene>
    <name evidence="3" type="ORF">CRT60_00155</name>
</gene>
<dbReference type="Gene3D" id="3.30.559.30">
    <property type="entry name" value="Nonribosomal peptide synthetase, condensation domain"/>
    <property type="match status" value="1"/>
</dbReference>
<dbReference type="SUPFAM" id="SSF56801">
    <property type="entry name" value="Acetyl-CoA synthetase-like"/>
    <property type="match status" value="1"/>
</dbReference>